<keyword evidence="4" id="KW-1185">Reference proteome</keyword>
<dbReference type="PROSITE" id="PS50846">
    <property type="entry name" value="HMA_2"/>
    <property type="match status" value="1"/>
</dbReference>
<feature type="non-terminal residue" evidence="3">
    <location>
        <position position="1"/>
    </location>
</feature>
<comment type="caution">
    <text evidence="3">The sequence shown here is derived from an EMBL/GenBank/DDBJ whole genome shotgun (WGS) entry which is preliminary data.</text>
</comment>
<feature type="domain" description="HMA" evidence="2">
    <location>
        <begin position="1"/>
        <end position="56"/>
    </location>
</feature>
<evidence type="ECO:0000313" key="3">
    <source>
        <dbReference type="EMBL" id="MBA0811690.1"/>
    </source>
</evidence>
<evidence type="ECO:0000313" key="4">
    <source>
        <dbReference type="Proteomes" id="UP000593560"/>
    </source>
</evidence>
<feature type="compositionally biased region" description="Basic and acidic residues" evidence="1">
    <location>
        <begin position="59"/>
        <end position="97"/>
    </location>
</feature>
<dbReference type="Gene3D" id="3.30.70.100">
    <property type="match status" value="1"/>
</dbReference>
<sequence>MHCEACAQALRKRIRKIQGVETVETDVGNDKVTVKGTVDPTKLVDYVYKRTGKQASIVKGEEKKEEEQQQEAEKKPAEEANKETKPEEEDDRKSDDVIKRSEYLESRSWNILLSFS</sequence>
<accession>A0A7J9HPB7</accession>
<proteinExistence type="predicted"/>
<dbReference type="InterPro" id="IPR006121">
    <property type="entry name" value="HMA_dom"/>
</dbReference>
<dbReference type="PANTHER" id="PTHR47066:SF1">
    <property type="entry name" value="HEAVY METAL-ASSOCIATED ISOPRENYLATED PLANT PROTEIN 9"/>
    <property type="match status" value="1"/>
</dbReference>
<gene>
    <name evidence="3" type="ORF">Gohar_003564</name>
</gene>
<dbReference type="Pfam" id="PF00403">
    <property type="entry name" value="HMA"/>
    <property type="match status" value="1"/>
</dbReference>
<organism evidence="3 4">
    <name type="scientific">Gossypium harknessii</name>
    <dbReference type="NCBI Taxonomy" id="34285"/>
    <lineage>
        <taxon>Eukaryota</taxon>
        <taxon>Viridiplantae</taxon>
        <taxon>Streptophyta</taxon>
        <taxon>Embryophyta</taxon>
        <taxon>Tracheophyta</taxon>
        <taxon>Spermatophyta</taxon>
        <taxon>Magnoliopsida</taxon>
        <taxon>eudicotyledons</taxon>
        <taxon>Gunneridae</taxon>
        <taxon>Pentapetalae</taxon>
        <taxon>rosids</taxon>
        <taxon>malvids</taxon>
        <taxon>Malvales</taxon>
        <taxon>Malvaceae</taxon>
        <taxon>Malvoideae</taxon>
        <taxon>Gossypium</taxon>
    </lineage>
</organism>
<protein>
    <recommendedName>
        <fullName evidence="2">HMA domain-containing protein</fullName>
    </recommendedName>
</protein>
<reference evidence="3 4" key="1">
    <citation type="journal article" date="2019" name="Genome Biol. Evol.">
        <title>Insights into the evolution of the New World diploid cottons (Gossypium, subgenus Houzingenia) based on genome sequencing.</title>
        <authorList>
            <person name="Grover C.E."/>
            <person name="Arick M.A. 2nd"/>
            <person name="Thrash A."/>
            <person name="Conover J.L."/>
            <person name="Sanders W.S."/>
            <person name="Peterson D.G."/>
            <person name="Frelichowski J.E."/>
            <person name="Scheffler J.A."/>
            <person name="Scheffler B.E."/>
            <person name="Wendel J.F."/>
        </authorList>
    </citation>
    <scope>NUCLEOTIDE SEQUENCE [LARGE SCALE GENOMIC DNA]</scope>
    <source>
        <strain evidence="3">0</strain>
        <tissue evidence="3">Leaf</tissue>
    </source>
</reference>
<dbReference type="InterPro" id="IPR036163">
    <property type="entry name" value="HMA_dom_sf"/>
</dbReference>
<dbReference type="CDD" id="cd00371">
    <property type="entry name" value="HMA"/>
    <property type="match status" value="1"/>
</dbReference>
<name>A0A7J9HPB7_9ROSI</name>
<dbReference type="OrthoDB" id="1000165at2759"/>
<evidence type="ECO:0000256" key="1">
    <source>
        <dbReference type="SAM" id="MobiDB-lite"/>
    </source>
</evidence>
<evidence type="ECO:0000259" key="2">
    <source>
        <dbReference type="PROSITE" id="PS50846"/>
    </source>
</evidence>
<dbReference type="PANTHER" id="PTHR47066">
    <property type="entry name" value="HEAVY METAL-ASSOCIATED ISOPRENYLATED PLANT PROTEIN 9"/>
    <property type="match status" value="1"/>
</dbReference>
<dbReference type="AlphaFoldDB" id="A0A7J9HPB7"/>
<feature type="region of interest" description="Disordered" evidence="1">
    <location>
        <begin position="57"/>
        <end position="97"/>
    </location>
</feature>
<dbReference type="Proteomes" id="UP000593560">
    <property type="component" value="Unassembled WGS sequence"/>
</dbReference>
<dbReference type="SUPFAM" id="SSF55008">
    <property type="entry name" value="HMA, heavy metal-associated domain"/>
    <property type="match status" value="1"/>
</dbReference>
<dbReference type="InterPro" id="IPR044258">
    <property type="entry name" value="HIPP09-like"/>
</dbReference>
<dbReference type="GO" id="GO:0046872">
    <property type="term" value="F:metal ion binding"/>
    <property type="evidence" value="ECO:0007669"/>
    <property type="project" value="InterPro"/>
</dbReference>
<dbReference type="EMBL" id="JABFAD010000010">
    <property type="protein sequence ID" value="MBA0811690.1"/>
    <property type="molecule type" value="Genomic_DNA"/>
</dbReference>